<reference evidence="1 2" key="1">
    <citation type="journal article" date="2013" name="BMC Microbiol.">
        <title>Identification of the type II cytochrome c maturation pathway in anammox bacteria by comparative genomics.</title>
        <authorList>
            <person name="Ferousi C."/>
            <person name="Speth D.R."/>
            <person name="Reimann J."/>
            <person name="Op den Camp H.J."/>
            <person name="Allen J.W."/>
            <person name="Keltjens J.T."/>
            <person name="Jetten M.S."/>
        </authorList>
    </citation>
    <scope>NUCLEOTIDE SEQUENCE [LARGE SCALE GENOMIC DNA]</scope>
    <source>
        <strain evidence="1">RU1</strain>
    </source>
</reference>
<comment type="caution">
    <text evidence="1">The sequence shown here is derived from an EMBL/GenBank/DDBJ whole genome shotgun (WGS) entry which is preliminary data.</text>
</comment>
<gene>
    <name evidence="1" type="ORF">BROFUL_03449</name>
</gene>
<protein>
    <recommendedName>
        <fullName evidence="3">DUF4015 domain-containing protein</fullName>
    </recommendedName>
</protein>
<dbReference type="AlphaFoldDB" id="A0A0M2UP05"/>
<evidence type="ECO:0008006" key="3">
    <source>
        <dbReference type="Google" id="ProtNLM"/>
    </source>
</evidence>
<proteinExistence type="predicted"/>
<dbReference type="EMBL" id="LAQJ01000315">
    <property type="protein sequence ID" value="KKO17873.1"/>
    <property type="molecule type" value="Genomic_DNA"/>
</dbReference>
<dbReference type="SUPFAM" id="SSF51445">
    <property type="entry name" value="(Trans)glycosidases"/>
    <property type="match status" value="1"/>
</dbReference>
<keyword evidence="2" id="KW-1185">Reference proteome</keyword>
<name>A0A0M2UP05_9BACT</name>
<evidence type="ECO:0000313" key="2">
    <source>
        <dbReference type="Proteomes" id="UP000034954"/>
    </source>
</evidence>
<organism evidence="1 2">
    <name type="scientific">Candidatus Brocadia fulgida</name>
    <dbReference type="NCBI Taxonomy" id="380242"/>
    <lineage>
        <taxon>Bacteria</taxon>
        <taxon>Pseudomonadati</taxon>
        <taxon>Planctomycetota</taxon>
        <taxon>Candidatus Brocadiia</taxon>
        <taxon>Candidatus Brocadiales</taxon>
        <taxon>Candidatus Brocadiaceae</taxon>
        <taxon>Candidatus Brocadia</taxon>
    </lineage>
</organism>
<dbReference type="Gene3D" id="3.20.20.80">
    <property type="entry name" value="Glycosidases"/>
    <property type="match status" value="1"/>
</dbReference>
<sequence length="341" mass="39156">MKNMKLGASYFGSRILRHVREDMKKMVDDGCNFVVHTMSEHDIAYHAGTMADIVKASQEAGLEVFLDPWGFGRVFGGESFSTFVKTYPHCRQQLNFTEGEIKVYKACLNSKTFRDTMAAWIELAAKTGAEGVFWDEPHLFFGEFTPLFGGRKRDIWGCACGVCADIFKQQLQYEMPVDFTDDVKAFRQATIVNFLEYLASLASKKGLKNAVCLFPTTDPRYGVYDWEKVAMIKSMDVFGSDPYWYAYKRDVTEFVRSVSHEVHDLSKKYAKEPQIWIQGYRVPAQREEEIATAIDVAYESGVHNIATWSFEGADCMTYVRSDRPDIVWQHVRSSYLKYKNK</sequence>
<dbReference type="Proteomes" id="UP000034954">
    <property type="component" value="Unassembled WGS sequence"/>
</dbReference>
<dbReference type="InterPro" id="IPR017853">
    <property type="entry name" value="GH"/>
</dbReference>
<evidence type="ECO:0000313" key="1">
    <source>
        <dbReference type="EMBL" id="KKO17873.1"/>
    </source>
</evidence>
<accession>A0A0M2UP05</accession>